<sequence>MRRILLTFPVVLLAIALWGCTNNTLADNGVFEVELTDREEFLLNTTTDKYFVFDFQVSNGYKNLSLWVDKYEFGQLVEEEINYLSMNIEKKGTIIFTTSEIMKNPKEFSFNLSISSNGTFSRGNTQLKMPSMVQSTWGSNPLENNPISDDMILASICYSNGNGMSSLSKEFYTDLDSHLDEIEGYDVVYVLRSKFH</sequence>
<dbReference type="EMBL" id="VDGI01000003">
    <property type="protein sequence ID" value="TQR21013.1"/>
    <property type="molecule type" value="Genomic_DNA"/>
</dbReference>
<reference evidence="2 3" key="1">
    <citation type="submission" date="2019-06" db="EMBL/GenBank/DDBJ databases">
        <title>Psychrobacillus vulpis sp. nov., a new species isolated from feces of a red fox that inhabits in The Tablas de Daimiel Natural Park, Albacete, Spain.</title>
        <authorList>
            <person name="Rodriguez M."/>
            <person name="Reina J.C."/>
            <person name="Bejar V."/>
            <person name="Llamas I."/>
        </authorList>
    </citation>
    <scope>NUCLEOTIDE SEQUENCE [LARGE SCALE GENOMIC DNA]</scope>
    <source>
        <strain evidence="2 3">Z8</strain>
    </source>
</reference>
<accession>A0A544TU90</accession>
<organism evidence="2 3">
    <name type="scientific">Psychrobacillus vulpis</name>
    <dbReference type="NCBI Taxonomy" id="2325572"/>
    <lineage>
        <taxon>Bacteria</taxon>
        <taxon>Bacillati</taxon>
        <taxon>Bacillota</taxon>
        <taxon>Bacilli</taxon>
        <taxon>Bacillales</taxon>
        <taxon>Bacillaceae</taxon>
        <taxon>Psychrobacillus</taxon>
    </lineage>
</organism>
<proteinExistence type="predicted"/>
<protein>
    <recommendedName>
        <fullName evidence="4">Lipoprotein</fullName>
    </recommendedName>
</protein>
<dbReference type="AlphaFoldDB" id="A0A544TU90"/>
<evidence type="ECO:0008006" key="4">
    <source>
        <dbReference type="Google" id="ProtNLM"/>
    </source>
</evidence>
<dbReference type="OrthoDB" id="2456338at2"/>
<evidence type="ECO:0000313" key="2">
    <source>
        <dbReference type="EMBL" id="TQR21013.1"/>
    </source>
</evidence>
<gene>
    <name evidence="2" type="ORF">FG384_05310</name>
</gene>
<evidence type="ECO:0000313" key="3">
    <source>
        <dbReference type="Proteomes" id="UP000316626"/>
    </source>
</evidence>
<dbReference type="RefSeq" id="WP_142641544.1">
    <property type="nucleotide sequence ID" value="NZ_VDGI01000003.1"/>
</dbReference>
<keyword evidence="3" id="KW-1185">Reference proteome</keyword>
<evidence type="ECO:0000256" key="1">
    <source>
        <dbReference type="SAM" id="SignalP"/>
    </source>
</evidence>
<keyword evidence="1" id="KW-0732">Signal</keyword>
<comment type="caution">
    <text evidence="2">The sequence shown here is derived from an EMBL/GenBank/DDBJ whole genome shotgun (WGS) entry which is preliminary data.</text>
</comment>
<dbReference type="Proteomes" id="UP000316626">
    <property type="component" value="Unassembled WGS sequence"/>
</dbReference>
<name>A0A544TU90_9BACI</name>
<feature type="chain" id="PRO_5022226511" description="Lipoprotein" evidence="1">
    <location>
        <begin position="27"/>
        <end position="196"/>
    </location>
</feature>
<feature type="signal peptide" evidence="1">
    <location>
        <begin position="1"/>
        <end position="26"/>
    </location>
</feature>